<protein>
    <submittedName>
        <fullName evidence="1">Uncharacterized protein</fullName>
    </submittedName>
</protein>
<dbReference type="EMBL" id="CADCVI010000105">
    <property type="protein sequence ID" value="CAA9468043.1"/>
    <property type="molecule type" value="Genomic_DNA"/>
</dbReference>
<reference evidence="1" key="1">
    <citation type="submission" date="2020-02" db="EMBL/GenBank/DDBJ databases">
        <authorList>
            <person name="Meier V. D."/>
        </authorList>
    </citation>
    <scope>NUCLEOTIDE SEQUENCE</scope>
    <source>
        <strain evidence="1">AVDCRST_MAG25</strain>
    </source>
</reference>
<organism evidence="1">
    <name type="scientific">uncultured Rubrobacteraceae bacterium</name>
    <dbReference type="NCBI Taxonomy" id="349277"/>
    <lineage>
        <taxon>Bacteria</taxon>
        <taxon>Bacillati</taxon>
        <taxon>Actinomycetota</taxon>
        <taxon>Rubrobacteria</taxon>
        <taxon>Rubrobacterales</taxon>
        <taxon>Rubrobacteraceae</taxon>
        <taxon>environmental samples</taxon>
    </lineage>
</organism>
<proteinExistence type="predicted"/>
<accession>A0A6J4R9H4</accession>
<evidence type="ECO:0000313" key="1">
    <source>
        <dbReference type="EMBL" id="CAA9468043.1"/>
    </source>
</evidence>
<gene>
    <name evidence="1" type="ORF">AVDCRST_MAG25-1750</name>
</gene>
<name>A0A6J4R9H4_9ACTN</name>
<dbReference type="AlphaFoldDB" id="A0A6J4R9H4"/>
<sequence>MEGASPGVAVFPSGFYPWIPMSVAKPCYFALLGPASGLGCIQARGRQALSGSTSGRLALPVSVPFFRGLLMLMFLEKVRVLLKML</sequence>